<feature type="region of interest" description="Disordered" evidence="1">
    <location>
        <begin position="1"/>
        <end position="123"/>
    </location>
</feature>
<evidence type="ECO:0000256" key="1">
    <source>
        <dbReference type="SAM" id="MobiDB-lite"/>
    </source>
</evidence>
<evidence type="ECO:0000313" key="2">
    <source>
        <dbReference type="EMBL" id="KAF2115916.1"/>
    </source>
</evidence>
<gene>
    <name evidence="2" type="ORF">BDV96DRAFT_599461</name>
</gene>
<name>A0A6A5Z9P0_9PLEO</name>
<organism evidence="2 3">
    <name type="scientific">Lophiotrema nucula</name>
    <dbReference type="NCBI Taxonomy" id="690887"/>
    <lineage>
        <taxon>Eukaryota</taxon>
        <taxon>Fungi</taxon>
        <taxon>Dikarya</taxon>
        <taxon>Ascomycota</taxon>
        <taxon>Pezizomycotina</taxon>
        <taxon>Dothideomycetes</taxon>
        <taxon>Pleosporomycetidae</taxon>
        <taxon>Pleosporales</taxon>
        <taxon>Lophiotremataceae</taxon>
        <taxon>Lophiotrema</taxon>
    </lineage>
</organism>
<evidence type="ECO:0000313" key="3">
    <source>
        <dbReference type="Proteomes" id="UP000799770"/>
    </source>
</evidence>
<protein>
    <submittedName>
        <fullName evidence="2">Uncharacterized protein</fullName>
    </submittedName>
</protein>
<accession>A0A6A5Z9P0</accession>
<proteinExistence type="predicted"/>
<keyword evidence="3" id="KW-1185">Reference proteome</keyword>
<reference evidence="2" key="1">
    <citation type="journal article" date="2020" name="Stud. Mycol.">
        <title>101 Dothideomycetes genomes: a test case for predicting lifestyles and emergence of pathogens.</title>
        <authorList>
            <person name="Haridas S."/>
            <person name="Albert R."/>
            <person name="Binder M."/>
            <person name="Bloem J."/>
            <person name="Labutti K."/>
            <person name="Salamov A."/>
            <person name="Andreopoulos B."/>
            <person name="Baker S."/>
            <person name="Barry K."/>
            <person name="Bills G."/>
            <person name="Bluhm B."/>
            <person name="Cannon C."/>
            <person name="Castanera R."/>
            <person name="Culley D."/>
            <person name="Daum C."/>
            <person name="Ezra D."/>
            <person name="Gonzalez J."/>
            <person name="Henrissat B."/>
            <person name="Kuo A."/>
            <person name="Liang C."/>
            <person name="Lipzen A."/>
            <person name="Lutzoni F."/>
            <person name="Magnuson J."/>
            <person name="Mondo S."/>
            <person name="Nolan M."/>
            <person name="Ohm R."/>
            <person name="Pangilinan J."/>
            <person name="Park H.-J."/>
            <person name="Ramirez L."/>
            <person name="Alfaro M."/>
            <person name="Sun H."/>
            <person name="Tritt A."/>
            <person name="Yoshinaga Y."/>
            <person name="Zwiers L.-H."/>
            <person name="Turgeon B."/>
            <person name="Goodwin S."/>
            <person name="Spatafora J."/>
            <person name="Crous P."/>
            <person name="Grigoriev I."/>
        </authorList>
    </citation>
    <scope>NUCLEOTIDE SEQUENCE</scope>
    <source>
        <strain evidence="2">CBS 627.86</strain>
    </source>
</reference>
<feature type="compositionally biased region" description="Basic and acidic residues" evidence="1">
    <location>
        <begin position="74"/>
        <end position="94"/>
    </location>
</feature>
<dbReference type="Proteomes" id="UP000799770">
    <property type="component" value="Unassembled WGS sequence"/>
</dbReference>
<feature type="compositionally biased region" description="Polar residues" evidence="1">
    <location>
        <begin position="11"/>
        <end position="24"/>
    </location>
</feature>
<dbReference type="AlphaFoldDB" id="A0A6A5Z9P0"/>
<sequence>MEDDNDAIRFDSNQSPNVEQTLGTGASDRTAHDSYPEELIGGERLQLGKEEEDDDSSNVSEIKSGVRGSYGEAHSSRAKEDEPEQPKHRAKDTTRQVSTVRTKFQFEADSEDEKEHDRNAPLTASDKLKKLAAAMRKDEETRDQFICRYPGKIDDRVDEQIAVNKDRLARIH</sequence>
<dbReference type="OrthoDB" id="18679at2759"/>
<dbReference type="EMBL" id="ML977322">
    <property type="protein sequence ID" value="KAF2115916.1"/>
    <property type="molecule type" value="Genomic_DNA"/>
</dbReference>